<comment type="caution">
    <text evidence="3">The sequence shown here is derived from an EMBL/GenBank/DDBJ whole genome shotgun (WGS) entry which is preliminary data.</text>
</comment>
<dbReference type="InterPro" id="IPR036291">
    <property type="entry name" value="NAD(P)-bd_dom_sf"/>
</dbReference>
<evidence type="ECO:0000256" key="1">
    <source>
        <dbReference type="ARBA" id="ARBA00006484"/>
    </source>
</evidence>
<dbReference type="RefSeq" id="WP_408150622.1">
    <property type="nucleotide sequence ID" value="NZ_JAQQCL010000050.1"/>
</dbReference>
<dbReference type="Pfam" id="PF00106">
    <property type="entry name" value="adh_short"/>
    <property type="match status" value="1"/>
</dbReference>
<organism evidence="3 4">
    <name type="scientific">Paraburkholderia strydomiana</name>
    <dbReference type="NCBI Taxonomy" id="1245417"/>
    <lineage>
        <taxon>Bacteria</taxon>
        <taxon>Pseudomonadati</taxon>
        <taxon>Pseudomonadota</taxon>
        <taxon>Betaproteobacteria</taxon>
        <taxon>Burkholderiales</taxon>
        <taxon>Burkholderiaceae</taxon>
        <taxon>Paraburkholderia</taxon>
    </lineage>
</organism>
<comment type="similarity">
    <text evidence="1">Belongs to the short-chain dehydrogenases/reductases (SDR) family.</text>
</comment>
<protein>
    <submittedName>
        <fullName evidence="3">SDR family NAD(P)-dependent oxidoreductase</fullName>
    </submittedName>
</protein>
<name>A0ABW9ERB1_9BURK</name>
<dbReference type="PANTHER" id="PTHR43115">
    <property type="entry name" value="DEHYDROGENASE/REDUCTASE SDR FAMILY MEMBER 11"/>
    <property type="match status" value="1"/>
</dbReference>
<dbReference type="Gene3D" id="3.40.50.720">
    <property type="entry name" value="NAD(P)-binding Rossmann-like Domain"/>
    <property type="match status" value="1"/>
</dbReference>
<dbReference type="InterPro" id="IPR002347">
    <property type="entry name" value="SDR_fam"/>
</dbReference>
<evidence type="ECO:0000313" key="3">
    <source>
        <dbReference type="EMBL" id="MFM0721670.1"/>
    </source>
</evidence>
<gene>
    <name evidence="3" type="ORF">PQQ73_35865</name>
</gene>
<proteinExistence type="inferred from homology"/>
<dbReference type="PANTHER" id="PTHR43115:SF4">
    <property type="entry name" value="DEHYDROGENASE_REDUCTASE SDR FAMILY MEMBER 11"/>
    <property type="match status" value="1"/>
</dbReference>
<accession>A0ABW9ERB1</accession>
<reference evidence="3 4" key="1">
    <citation type="journal article" date="2024" name="Chem. Sci.">
        <title>Discovery of megapolipeptins by genome mining of a Burkholderiales bacteria collection.</title>
        <authorList>
            <person name="Paulo B.S."/>
            <person name="Recchia M.J.J."/>
            <person name="Lee S."/>
            <person name="Fergusson C.H."/>
            <person name="Romanowski S.B."/>
            <person name="Hernandez A."/>
            <person name="Krull N."/>
            <person name="Liu D.Y."/>
            <person name="Cavanagh H."/>
            <person name="Bos A."/>
            <person name="Gray C.A."/>
            <person name="Murphy B.T."/>
            <person name="Linington R.G."/>
            <person name="Eustaquio A.S."/>
        </authorList>
    </citation>
    <scope>NUCLEOTIDE SEQUENCE [LARGE SCALE GENOMIC DNA]</scope>
    <source>
        <strain evidence="3 4">RL17-350-BIC-E</strain>
    </source>
</reference>
<keyword evidence="4" id="KW-1185">Reference proteome</keyword>
<evidence type="ECO:0000256" key="2">
    <source>
        <dbReference type="ARBA" id="ARBA00023002"/>
    </source>
</evidence>
<sequence length="89" mass="9022">MSKGIEGKVVLITGGSTGIGAAVARRLAASGAKVAVAARRKDKLDEVVAAIVAEGGAAKAYARGIAYAIGQPDDVDINEIVLRPTSQEF</sequence>
<dbReference type="Proteomes" id="UP001629392">
    <property type="component" value="Unassembled WGS sequence"/>
</dbReference>
<keyword evidence="2" id="KW-0560">Oxidoreductase</keyword>
<evidence type="ECO:0000313" key="4">
    <source>
        <dbReference type="Proteomes" id="UP001629392"/>
    </source>
</evidence>
<dbReference type="EMBL" id="JAQQCL010000050">
    <property type="protein sequence ID" value="MFM0721670.1"/>
    <property type="molecule type" value="Genomic_DNA"/>
</dbReference>
<dbReference type="SUPFAM" id="SSF51735">
    <property type="entry name" value="NAD(P)-binding Rossmann-fold domains"/>
    <property type="match status" value="1"/>
</dbReference>